<accession>A0A6A6M6U8</accession>
<evidence type="ECO:0000313" key="1">
    <source>
        <dbReference type="EMBL" id="KAF2309400.1"/>
    </source>
</evidence>
<dbReference type="Proteomes" id="UP000467840">
    <property type="component" value="Chromosome 14"/>
</dbReference>
<reference evidence="1 2" key="1">
    <citation type="journal article" date="2020" name="Mol. Plant">
        <title>The Chromosome-Based Rubber Tree Genome Provides New Insights into Spurge Genome Evolution and Rubber Biosynthesis.</title>
        <authorList>
            <person name="Liu J."/>
            <person name="Shi C."/>
            <person name="Shi C.C."/>
            <person name="Li W."/>
            <person name="Zhang Q.J."/>
            <person name="Zhang Y."/>
            <person name="Li K."/>
            <person name="Lu H.F."/>
            <person name="Shi C."/>
            <person name="Zhu S.T."/>
            <person name="Xiao Z.Y."/>
            <person name="Nan H."/>
            <person name="Yue Y."/>
            <person name="Zhu X.G."/>
            <person name="Wu Y."/>
            <person name="Hong X.N."/>
            <person name="Fan G.Y."/>
            <person name="Tong Y."/>
            <person name="Zhang D."/>
            <person name="Mao C.L."/>
            <person name="Liu Y.L."/>
            <person name="Hao S.J."/>
            <person name="Liu W.Q."/>
            <person name="Lv M.Q."/>
            <person name="Zhang H.B."/>
            <person name="Liu Y."/>
            <person name="Hu-Tang G.R."/>
            <person name="Wang J.P."/>
            <person name="Wang J.H."/>
            <person name="Sun Y.H."/>
            <person name="Ni S.B."/>
            <person name="Chen W.B."/>
            <person name="Zhang X.C."/>
            <person name="Jiao Y.N."/>
            <person name="Eichler E.E."/>
            <person name="Li G.H."/>
            <person name="Liu X."/>
            <person name="Gao L.Z."/>
        </authorList>
    </citation>
    <scope>NUCLEOTIDE SEQUENCE [LARGE SCALE GENOMIC DNA]</scope>
    <source>
        <strain evidence="2">cv. GT1</strain>
        <tissue evidence="1">Leaf</tissue>
    </source>
</reference>
<gene>
    <name evidence="1" type="ORF">GH714_001936</name>
</gene>
<name>A0A6A6M6U8_HEVBR</name>
<dbReference type="AlphaFoldDB" id="A0A6A6M6U8"/>
<sequence length="114" mass="12488">MLLRKSNKVGKDHAAILIKSINEASLDVIWRDEELTSPFKKEELSPPSLSDNVAKSMCKLILSDSPGQSLFSSADMPLSLGSTCRRLSLGPIGRGCKERKKSLLSKDESRTKAN</sequence>
<proteinExistence type="predicted"/>
<keyword evidence="2" id="KW-1185">Reference proteome</keyword>
<protein>
    <submittedName>
        <fullName evidence="1">Uncharacterized protein</fullName>
    </submittedName>
</protein>
<evidence type="ECO:0000313" key="2">
    <source>
        <dbReference type="Proteomes" id="UP000467840"/>
    </source>
</evidence>
<dbReference type="EMBL" id="JAAGAX010000006">
    <property type="protein sequence ID" value="KAF2309400.1"/>
    <property type="molecule type" value="Genomic_DNA"/>
</dbReference>
<organism evidence="1 2">
    <name type="scientific">Hevea brasiliensis</name>
    <name type="common">Para rubber tree</name>
    <name type="synonym">Siphonia brasiliensis</name>
    <dbReference type="NCBI Taxonomy" id="3981"/>
    <lineage>
        <taxon>Eukaryota</taxon>
        <taxon>Viridiplantae</taxon>
        <taxon>Streptophyta</taxon>
        <taxon>Embryophyta</taxon>
        <taxon>Tracheophyta</taxon>
        <taxon>Spermatophyta</taxon>
        <taxon>Magnoliopsida</taxon>
        <taxon>eudicotyledons</taxon>
        <taxon>Gunneridae</taxon>
        <taxon>Pentapetalae</taxon>
        <taxon>rosids</taxon>
        <taxon>fabids</taxon>
        <taxon>Malpighiales</taxon>
        <taxon>Euphorbiaceae</taxon>
        <taxon>Crotonoideae</taxon>
        <taxon>Micrandreae</taxon>
        <taxon>Hevea</taxon>
    </lineage>
</organism>
<comment type="caution">
    <text evidence="1">The sequence shown here is derived from an EMBL/GenBank/DDBJ whole genome shotgun (WGS) entry which is preliminary data.</text>
</comment>